<dbReference type="Gene3D" id="1.10.30.50">
    <property type="match status" value="1"/>
</dbReference>
<name>A0ABP5WRB3_9ACTN</name>
<dbReference type="InterPro" id="IPR052892">
    <property type="entry name" value="NA-targeting_endonuclease"/>
</dbReference>
<gene>
    <name evidence="3" type="ORF">GCM10010421_20240</name>
</gene>
<dbReference type="CDD" id="cd00085">
    <property type="entry name" value="HNHc"/>
    <property type="match status" value="1"/>
</dbReference>
<accession>A0ABP5WRB3</accession>
<dbReference type="Pfam" id="PF14239">
    <property type="entry name" value="RRXRR"/>
    <property type="match status" value="1"/>
</dbReference>
<evidence type="ECO:0000313" key="4">
    <source>
        <dbReference type="Proteomes" id="UP001500460"/>
    </source>
</evidence>
<dbReference type="Proteomes" id="UP001500460">
    <property type="component" value="Unassembled WGS sequence"/>
</dbReference>
<dbReference type="Pfam" id="PF01844">
    <property type="entry name" value="HNH"/>
    <property type="match status" value="1"/>
</dbReference>
<feature type="region of interest" description="Disordered" evidence="1">
    <location>
        <begin position="207"/>
        <end position="233"/>
    </location>
</feature>
<protein>
    <recommendedName>
        <fullName evidence="2">HNH nuclease domain-containing protein</fullName>
    </recommendedName>
</protein>
<reference evidence="4" key="1">
    <citation type="journal article" date="2019" name="Int. J. Syst. Evol. Microbiol.">
        <title>The Global Catalogue of Microorganisms (GCM) 10K type strain sequencing project: providing services to taxonomists for standard genome sequencing and annotation.</title>
        <authorList>
            <consortium name="The Broad Institute Genomics Platform"/>
            <consortium name="The Broad Institute Genome Sequencing Center for Infectious Disease"/>
            <person name="Wu L."/>
            <person name="Ma J."/>
        </authorList>
    </citation>
    <scope>NUCLEOTIDE SEQUENCE [LARGE SCALE GENOMIC DNA]</scope>
    <source>
        <strain evidence="4">JCM 6922</strain>
    </source>
</reference>
<feature type="compositionally biased region" description="Basic and acidic residues" evidence="1">
    <location>
        <begin position="22"/>
        <end position="37"/>
    </location>
</feature>
<feature type="domain" description="HNH nuclease" evidence="2">
    <location>
        <begin position="294"/>
        <end position="345"/>
    </location>
</feature>
<dbReference type="EMBL" id="BAAATK010000009">
    <property type="protein sequence ID" value="GAA2431604.1"/>
    <property type="molecule type" value="Genomic_DNA"/>
</dbReference>
<feature type="region of interest" description="Disordered" evidence="1">
    <location>
        <begin position="1"/>
        <end position="93"/>
    </location>
</feature>
<dbReference type="NCBIfam" id="NF040563">
    <property type="entry name" value="guided_IscB"/>
    <property type="match status" value="1"/>
</dbReference>
<feature type="compositionally biased region" description="Basic residues" evidence="1">
    <location>
        <begin position="207"/>
        <end position="222"/>
    </location>
</feature>
<evidence type="ECO:0000256" key="1">
    <source>
        <dbReference type="SAM" id="MobiDB-lite"/>
    </source>
</evidence>
<feature type="region of interest" description="Disordered" evidence="1">
    <location>
        <begin position="154"/>
        <end position="175"/>
    </location>
</feature>
<keyword evidence="4" id="KW-1185">Reference proteome</keyword>
<feature type="compositionally biased region" description="Basic and acidic residues" evidence="1">
    <location>
        <begin position="47"/>
        <end position="60"/>
    </location>
</feature>
<evidence type="ECO:0000259" key="2">
    <source>
        <dbReference type="SMART" id="SM00507"/>
    </source>
</evidence>
<dbReference type="InterPro" id="IPR002711">
    <property type="entry name" value="HNH"/>
</dbReference>
<dbReference type="SMART" id="SM00507">
    <property type="entry name" value="HNHc"/>
    <property type="match status" value="1"/>
</dbReference>
<comment type="caution">
    <text evidence="3">The sequence shown here is derived from an EMBL/GenBank/DDBJ whole genome shotgun (WGS) entry which is preliminary data.</text>
</comment>
<sequence>MTTFPAGEQTHQAVLPQQHALESVRADTPGSRDETAHGHPAVARGTGGEHGRGETGERGTRVRRRHAASTAAAAEAAEKGSGDAPVHQPVHTGGAGAGRVLVLSKDGQPLMPCHPARARALMSGGRAVVARHAPFTIRLKDRTRAGSEVDGVQLRIDPGSRGTGLVLTDDKEEAGPQGTTVMVRRGLVSVELRHRGDRIRLRMRQRAGYRRRRRSANRRYRAPRSANRLRPAGWLPPSQRHRIDTTLSVAARLCRYAPVTEIHVERVAFDIHSIVAGRPLTAAEYRQGTLAGTETRAYLHAKWNRGCAYCGITGVPLNIDHLTPRSRGGSNRLSNLVLACVPCNQAKNNRPVEVFLADRRDRLATILQQVRAPLHDAAAMNATRRQLTAALGALGRPVQAWSGGRTRWNRSAMGLAKTHTLDALCVGRLDHENGDAIVRVPLRVLVAEATGRGSYARTTPDRFGFPRLRRPRTKQHFGYVTGDLVRAAVPTGKWTGTWTGRVSVRARGQHGLTTRAGRFSVSHRHLRLLQRADGYGYTFRPEATRSTFRKIG</sequence>
<dbReference type="InterPro" id="IPR047693">
    <property type="entry name" value="RNA-guided_IscB-like"/>
</dbReference>
<dbReference type="PANTHER" id="PTHR33877:SF2">
    <property type="entry name" value="OS07G0170200 PROTEIN"/>
    <property type="match status" value="1"/>
</dbReference>
<dbReference type="PANTHER" id="PTHR33877">
    <property type="entry name" value="SLL1193 PROTEIN"/>
    <property type="match status" value="1"/>
</dbReference>
<organism evidence="3 4">
    <name type="scientific">Streptomyces glaucus</name>
    <dbReference type="NCBI Taxonomy" id="284029"/>
    <lineage>
        <taxon>Bacteria</taxon>
        <taxon>Bacillati</taxon>
        <taxon>Actinomycetota</taxon>
        <taxon>Actinomycetes</taxon>
        <taxon>Kitasatosporales</taxon>
        <taxon>Streptomycetaceae</taxon>
        <taxon>Streptomyces</taxon>
    </lineage>
</organism>
<dbReference type="InterPro" id="IPR003615">
    <property type="entry name" value="HNH_nuc"/>
</dbReference>
<dbReference type="InterPro" id="IPR025938">
    <property type="entry name" value="RRXRR_dom"/>
</dbReference>
<evidence type="ECO:0000313" key="3">
    <source>
        <dbReference type="EMBL" id="GAA2431604.1"/>
    </source>
</evidence>
<proteinExistence type="predicted"/>